<dbReference type="PRINTS" id="PR00033">
    <property type="entry name" value="HTHASNC"/>
</dbReference>
<dbReference type="InterPro" id="IPR011008">
    <property type="entry name" value="Dimeric_a/b-barrel"/>
</dbReference>
<gene>
    <name evidence="5" type="ORF">RF679_04305</name>
</gene>
<keyword evidence="3" id="KW-0804">Transcription</keyword>
<dbReference type="InterPro" id="IPR011991">
    <property type="entry name" value="ArsR-like_HTH"/>
</dbReference>
<dbReference type="PANTHER" id="PTHR30154">
    <property type="entry name" value="LEUCINE-RESPONSIVE REGULATORY PROTEIN"/>
    <property type="match status" value="1"/>
</dbReference>
<evidence type="ECO:0000313" key="6">
    <source>
        <dbReference type="Proteomes" id="UP001181355"/>
    </source>
</evidence>
<dbReference type="Gene3D" id="1.10.10.10">
    <property type="entry name" value="Winged helix-like DNA-binding domain superfamily/Winged helix DNA-binding domain"/>
    <property type="match status" value="1"/>
</dbReference>
<keyword evidence="1" id="KW-0805">Transcription regulation</keyword>
<evidence type="ECO:0000313" key="5">
    <source>
        <dbReference type="EMBL" id="WMW81507.1"/>
    </source>
</evidence>
<feature type="domain" description="HTH asnC-type" evidence="4">
    <location>
        <begin position="3"/>
        <end position="64"/>
    </location>
</feature>
<accession>A0ABY9RM70</accession>
<dbReference type="SUPFAM" id="SSF46785">
    <property type="entry name" value="Winged helix' DNA-binding domain"/>
    <property type="match status" value="1"/>
</dbReference>
<name>A0ABY9RM70_9BURK</name>
<dbReference type="InterPro" id="IPR019888">
    <property type="entry name" value="Tscrpt_reg_AsnC-like"/>
</dbReference>
<evidence type="ECO:0000256" key="1">
    <source>
        <dbReference type="ARBA" id="ARBA00023015"/>
    </source>
</evidence>
<dbReference type="Proteomes" id="UP001181355">
    <property type="component" value="Chromosome"/>
</dbReference>
<organism evidence="5 6">
    <name type="scientific">Undibacterium cyanobacteriorum</name>
    <dbReference type="NCBI Taxonomy" id="3073561"/>
    <lineage>
        <taxon>Bacteria</taxon>
        <taxon>Pseudomonadati</taxon>
        <taxon>Pseudomonadota</taxon>
        <taxon>Betaproteobacteria</taxon>
        <taxon>Burkholderiales</taxon>
        <taxon>Oxalobacteraceae</taxon>
        <taxon>Undibacterium</taxon>
    </lineage>
</organism>
<proteinExistence type="predicted"/>
<dbReference type="InterPro" id="IPR000485">
    <property type="entry name" value="AsnC-type_HTH_dom"/>
</dbReference>
<keyword evidence="2" id="KW-0238">DNA-binding</keyword>
<dbReference type="InterPro" id="IPR019887">
    <property type="entry name" value="Tscrpt_reg_AsnC/Lrp_C"/>
</dbReference>
<dbReference type="Gene3D" id="3.30.70.920">
    <property type="match status" value="1"/>
</dbReference>
<evidence type="ECO:0000259" key="4">
    <source>
        <dbReference type="PROSITE" id="PS50956"/>
    </source>
</evidence>
<dbReference type="SUPFAM" id="SSF54909">
    <property type="entry name" value="Dimeric alpha+beta barrel"/>
    <property type="match status" value="1"/>
</dbReference>
<evidence type="ECO:0000256" key="3">
    <source>
        <dbReference type="ARBA" id="ARBA00023163"/>
    </source>
</evidence>
<dbReference type="InterPro" id="IPR036390">
    <property type="entry name" value="WH_DNA-bd_sf"/>
</dbReference>
<dbReference type="EMBL" id="CP133720">
    <property type="protein sequence ID" value="WMW81507.1"/>
    <property type="molecule type" value="Genomic_DNA"/>
</dbReference>
<dbReference type="Pfam" id="PF01037">
    <property type="entry name" value="AsnC_trans_reg"/>
    <property type="match status" value="1"/>
</dbReference>
<reference evidence="5" key="1">
    <citation type="submission" date="2023-09" db="EMBL/GenBank/DDBJ databases">
        <title>Undibacterium sp. 20NA77.5 isolated from freshwater.</title>
        <authorList>
            <person name="Le V."/>
            <person name="Ko S.-R."/>
            <person name="Ahn C.-Y."/>
            <person name="Oh H.-M."/>
        </authorList>
    </citation>
    <scope>NUCLEOTIDE SEQUENCE</scope>
    <source>
        <strain evidence="5">20NA77.5</strain>
    </source>
</reference>
<dbReference type="PANTHER" id="PTHR30154:SF46">
    <property type="entry name" value="TRANSCRIPTIONAL REGULATORY PROTEIN"/>
    <property type="match status" value="1"/>
</dbReference>
<dbReference type="InterPro" id="IPR036388">
    <property type="entry name" value="WH-like_DNA-bd_sf"/>
</dbReference>
<protein>
    <submittedName>
        <fullName evidence="5">Lrp/AsnC family transcriptional regulator</fullName>
    </submittedName>
</protein>
<evidence type="ECO:0000256" key="2">
    <source>
        <dbReference type="ARBA" id="ARBA00023125"/>
    </source>
</evidence>
<sequence>MQLDQTDLKILTLLQADGRISNQDLAEKVFLSASSCLRRVRMLEESGMISHYRAVLDPTVIGLEVDAFVQVTMRRDVEQWHENFTKAIQSWPEVVGTYIITGDANYLLRVRARNLKHYSSFVLERLYKTTGVLDIRSNIVLQTLKDSSEIAPELILESSSS</sequence>
<dbReference type="CDD" id="cd00090">
    <property type="entry name" value="HTH_ARSR"/>
    <property type="match status" value="1"/>
</dbReference>
<dbReference type="SMART" id="SM00344">
    <property type="entry name" value="HTH_ASNC"/>
    <property type="match status" value="1"/>
</dbReference>
<dbReference type="Pfam" id="PF13412">
    <property type="entry name" value="HTH_24"/>
    <property type="match status" value="1"/>
</dbReference>
<dbReference type="RefSeq" id="WP_309482986.1">
    <property type="nucleotide sequence ID" value="NZ_CP133720.1"/>
</dbReference>
<keyword evidence="6" id="KW-1185">Reference proteome</keyword>
<dbReference type="PROSITE" id="PS50956">
    <property type="entry name" value="HTH_ASNC_2"/>
    <property type="match status" value="1"/>
</dbReference>